<reference evidence="2" key="1">
    <citation type="submission" date="2021-03" db="EMBL/GenBank/DDBJ databases">
        <authorList>
            <person name="Bekaert M."/>
        </authorList>
    </citation>
    <scope>NUCLEOTIDE SEQUENCE</scope>
</reference>
<evidence type="ECO:0000256" key="1">
    <source>
        <dbReference type="SAM" id="MobiDB-lite"/>
    </source>
</evidence>
<proteinExistence type="predicted"/>
<dbReference type="EMBL" id="CAJPWZ010001975">
    <property type="protein sequence ID" value="CAG2227792.1"/>
    <property type="molecule type" value="Genomic_DNA"/>
</dbReference>
<evidence type="ECO:0000313" key="3">
    <source>
        <dbReference type="Proteomes" id="UP000683360"/>
    </source>
</evidence>
<comment type="caution">
    <text evidence="2">The sequence shown here is derived from an EMBL/GenBank/DDBJ whole genome shotgun (WGS) entry which is preliminary data.</text>
</comment>
<accession>A0A8S3TAZ7</accession>
<dbReference type="AlphaFoldDB" id="A0A8S3TAZ7"/>
<feature type="region of interest" description="Disordered" evidence="1">
    <location>
        <begin position="142"/>
        <end position="200"/>
    </location>
</feature>
<protein>
    <submittedName>
        <fullName evidence="2">Uncharacterized protein</fullName>
    </submittedName>
</protein>
<dbReference type="Proteomes" id="UP000683360">
    <property type="component" value="Unassembled WGS sequence"/>
</dbReference>
<sequence>MNYSTPVKKLSVTSFLSPFQQKGRTTKVTFESLPKPRTQSRFMFDDFGHSQTNGNPNRFKSVPSLRPFSKSLQVPDTDEIEDDFKTMATFNTHIDLPRDDDEDLAYTPYQYEDDDFYDIRPQTSYLSQPFASRNRGLESIAECRTPTSSSSASSRGGDVTPDSPEYYQILDVKREKVKPNSNENGSKSAPSDSKLYSLPRIQQDQVVTPVKVKTTLSLRANEKLPNIANAFRRIESSETFLAHSKFSSGQNRAESVESIRTPSTSRHLLWSRGSIMSDGGFPKARSETNMTKLSFQSEPTPTFQSLSPLNKGLNNKKKVRKLRRKPATKFYVPYRSFLESVASNRDNEEKKKSKKHIKSAKFTLYFPSLHKKCTISPIIKEGNWCQK</sequence>
<feature type="compositionally biased region" description="Polar residues" evidence="1">
    <location>
        <begin position="179"/>
        <end position="191"/>
    </location>
</feature>
<dbReference type="OrthoDB" id="6170056at2759"/>
<organism evidence="2 3">
    <name type="scientific">Mytilus edulis</name>
    <name type="common">Blue mussel</name>
    <dbReference type="NCBI Taxonomy" id="6550"/>
    <lineage>
        <taxon>Eukaryota</taxon>
        <taxon>Metazoa</taxon>
        <taxon>Spiralia</taxon>
        <taxon>Lophotrochozoa</taxon>
        <taxon>Mollusca</taxon>
        <taxon>Bivalvia</taxon>
        <taxon>Autobranchia</taxon>
        <taxon>Pteriomorphia</taxon>
        <taxon>Mytilida</taxon>
        <taxon>Mytiloidea</taxon>
        <taxon>Mytilidae</taxon>
        <taxon>Mytilinae</taxon>
        <taxon>Mytilus</taxon>
    </lineage>
</organism>
<keyword evidence="3" id="KW-1185">Reference proteome</keyword>
<evidence type="ECO:0000313" key="2">
    <source>
        <dbReference type="EMBL" id="CAG2227792.1"/>
    </source>
</evidence>
<gene>
    <name evidence="2" type="ORF">MEDL_40786</name>
</gene>
<name>A0A8S3TAZ7_MYTED</name>